<dbReference type="OrthoDB" id="185373at2759"/>
<dbReference type="InterPro" id="IPR002885">
    <property type="entry name" value="PPR_rpt"/>
</dbReference>
<accession>F8PPE2</accession>
<evidence type="ECO:0000256" key="1">
    <source>
        <dbReference type="PROSITE-ProRule" id="PRU00708"/>
    </source>
</evidence>
<evidence type="ECO:0000313" key="2">
    <source>
        <dbReference type="EMBL" id="EGO02019.1"/>
    </source>
</evidence>
<evidence type="ECO:0000313" key="3">
    <source>
        <dbReference type="Proteomes" id="UP000008063"/>
    </source>
</evidence>
<dbReference type="NCBIfam" id="TIGR00756">
    <property type="entry name" value="PPR"/>
    <property type="match status" value="1"/>
</dbReference>
<organism evidence="3">
    <name type="scientific">Serpula lacrymans var. lacrymans (strain S7.3)</name>
    <name type="common">Dry rot fungus</name>
    <dbReference type="NCBI Taxonomy" id="936435"/>
    <lineage>
        <taxon>Eukaryota</taxon>
        <taxon>Fungi</taxon>
        <taxon>Dikarya</taxon>
        <taxon>Basidiomycota</taxon>
        <taxon>Agaricomycotina</taxon>
        <taxon>Agaricomycetes</taxon>
        <taxon>Agaricomycetidae</taxon>
        <taxon>Boletales</taxon>
        <taxon>Coniophorineae</taxon>
        <taxon>Serpulaceae</taxon>
        <taxon>Serpula</taxon>
    </lineage>
</organism>
<gene>
    <name evidence="2" type="ORF">SERLA73DRAFT_177716</name>
</gene>
<dbReference type="InParanoid" id="F8PPE2"/>
<protein>
    <recommendedName>
        <fullName evidence="4">Pentacotripeptide-repeat region of PRORP domain-containing protein</fullName>
    </recommendedName>
</protein>
<dbReference type="HOGENOM" id="CLU_177428_0_0_1"/>
<dbReference type="EMBL" id="GL945477">
    <property type="protein sequence ID" value="EGO02019.1"/>
    <property type="molecule type" value="Genomic_DNA"/>
</dbReference>
<sequence>MRIAEAFLRSIMEEESSERGWRTSGTRQSTLEHVYRPLMLAYTRQQQPEEVERLFEGMIQAGGEPSLGTLTMLLDAYRRSGDIESVHDIWPQIWQLALRFSNLGS</sequence>
<dbReference type="InterPro" id="IPR011990">
    <property type="entry name" value="TPR-like_helical_dom_sf"/>
</dbReference>
<dbReference type="Proteomes" id="UP000008063">
    <property type="component" value="Unassembled WGS sequence"/>
</dbReference>
<dbReference type="PROSITE" id="PS51375">
    <property type="entry name" value="PPR"/>
    <property type="match status" value="1"/>
</dbReference>
<feature type="repeat" description="PPR" evidence="1">
    <location>
        <begin position="31"/>
        <end position="65"/>
    </location>
</feature>
<name>F8PPE2_SERL3</name>
<evidence type="ECO:0008006" key="4">
    <source>
        <dbReference type="Google" id="ProtNLM"/>
    </source>
</evidence>
<proteinExistence type="predicted"/>
<feature type="non-terminal residue" evidence="2">
    <location>
        <position position="105"/>
    </location>
</feature>
<dbReference type="Gene3D" id="1.25.40.10">
    <property type="entry name" value="Tetratricopeptide repeat domain"/>
    <property type="match status" value="1"/>
</dbReference>
<dbReference type="STRING" id="936435.F8PPE2"/>
<dbReference type="AlphaFoldDB" id="F8PPE2"/>
<reference evidence="3" key="1">
    <citation type="journal article" date="2011" name="Science">
        <title>The plant cell wall-decomposing machinery underlies the functional diversity of forest fungi.</title>
        <authorList>
            <person name="Eastwood D.C."/>
            <person name="Floudas D."/>
            <person name="Binder M."/>
            <person name="Majcherczyk A."/>
            <person name="Schneider P."/>
            <person name="Aerts A."/>
            <person name="Asiegbu F.O."/>
            <person name="Baker S.E."/>
            <person name="Barry K."/>
            <person name="Bendiksby M."/>
            <person name="Blumentritt M."/>
            <person name="Coutinho P.M."/>
            <person name="Cullen D."/>
            <person name="de Vries R.P."/>
            <person name="Gathman A."/>
            <person name="Goodell B."/>
            <person name="Henrissat B."/>
            <person name="Ihrmark K."/>
            <person name="Kauserud H."/>
            <person name="Kohler A."/>
            <person name="LaButti K."/>
            <person name="Lapidus A."/>
            <person name="Lavin J.L."/>
            <person name="Lee Y.-H."/>
            <person name="Lindquist E."/>
            <person name="Lilly W."/>
            <person name="Lucas S."/>
            <person name="Morin E."/>
            <person name="Murat C."/>
            <person name="Oguiza J.A."/>
            <person name="Park J."/>
            <person name="Pisabarro A.G."/>
            <person name="Riley R."/>
            <person name="Rosling A."/>
            <person name="Salamov A."/>
            <person name="Schmidt O."/>
            <person name="Schmutz J."/>
            <person name="Skrede I."/>
            <person name="Stenlid J."/>
            <person name="Wiebenga A."/>
            <person name="Xie X."/>
            <person name="Kuees U."/>
            <person name="Hibbett D.S."/>
            <person name="Hoffmeister D."/>
            <person name="Hoegberg N."/>
            <person name="Martin F."/>
            <person name="Grigoriev I.V."/>
            <person name="Watkinson S.C."/>
        </authorList>
    </citation>
    <scope>NUCLEOTIDE SEQUENCE [LARGE SCALE GENOMIC DNA]</scope>
    <source>
        <strain evidence="3">strain S7.3</strain>
    </source>
</reference>
<keyword evidence="3" id="KW-1185">Reference proteome</keyword>